<proteinExistence type="inferred from homology"/>
<comment type="subcellular location">
    <subcellularLocation>
        <location evidence="1">Membrane</location>
        <topology evidence="1">Multi-pass membrane protein</topology>
    </subcellularLocation>
</comment>
<feature type="transmembrane region" description="Helical" evidence="9">
    <location>
        <begin position="305"/>
        <end position="326"/>
    </location>
</feature>
<feature type="transmembrane region" description="Helical" evidence="9">
    <location>
        <begin position="346"/>
        <end position="366"/>
    </location>
</feature>
<dbReference type="PROSITE" id="PS50262">
    <property type="entry name" value="G_PROTEIN_RECEP_F1_2"/>
    <property type="match status" value="2"/>
</dbReference>
<feature type="transmembrane region" description="Helical" evidence="9">
    <location>
        <begin position="266"/>
        <end position="285"/>
    </location>
</feature>
<dbReference type="Proteomes" id="UP000727407">
    <property type="component" value="Unassembled WGS sequence"/>
</dbReference>
<feature type="transmembrane region" description="Helical" evidence="9">
    <location>
        <begin position="241"/>
        <end position="259"/>
    </location>
</feature>
<dbReference type="OrthoDB" id="10055255at2759"/>
<keyword evidence="5 9" id="KW-0472">Membrane</keyword>
<dbReference type="EMBL" id="QNUK01000048">
    <property type="protein sequence ID" value="KAF5905137.1"/>
    <property type="molecule type" value="Genomic_DNA"/>
</dbReference>
<sequence length="466" mass="52558">MGKSSSFTFGLTGNVLALSMFIFHVESWKPNSIYLANLAMADLVEVICLIFRADYFIRGQNWIFGDIPCRMMLFLVSANRAAGIFFLTAVAVDRYLKIVHPLHRLNRMNLSYSVWVSAGLWAMVIVFTGQLLGSPHFFSFGNHTQCESFNICLNVSPLSIWQNAFYVIQFCVPGSIIIFCTVCITWQLKTKTMDSTGKIKKAVQFIVIVAIVFLTCFFPSTATRVGIWILQIWISRGSVEFTFGLTGNVMALSMFIFHVESWKPNSIYLANLAMADLVEVIGLIFRADYFIRGQNWIFGDIPCRMLVFVVSANRAAGIFFLTAVAVDRYLKIVHPLHRLNRMNLSYSVWVSAGLWAMVLAFTGQLLGSPHSFNVSNYTQCESFIICLSVSPHSIWQNAFYVIQFCVPGSIIIFCTVCITWQLKTKTVDSTGKIKRAVQFIVIVAIVFLTCFFPSTAIRVAVWILQI</sequence>
<evidence type="ECO:0000256" key="1">
    <source>
        <dbReference type="ARBA" id="ARBA00004141"/>
    </source>
</evidence>
<dbReference type="InterPro" id="IPR000276">
    <property type="entry name" value="GPCR_Rhodpsn"/>
</dbReference>
<feature type="domain" description="G-protein coupled receptors family 1 profile" evidence="10">
    <location>
        <begin position="13"/>
        <end position="219"/>
    </location>
</feature>
<dbReference type="Pfam" id="PF00001">
    <property type="entry name" value="7tm_1"/>
    <property type="match status" value="2"/>
</dbReference>
<evidence type="ECO:0000259" key="10">
    <source>
        <dbReference type="PROSITE" id="PS50262"/>
    </source>
</evidence>
<feature type="non-terminal residue" evidence="11">
    <location>
        <position position="466"/>
    </location>
</feature>
<evidence type="ECO:0000256" key="9">
    <source>
        <dbReference type="SAM" id="Phobius"/>
    </source>
</evidence>
<keyword evidence="4 8" id="KW-0297">G-protein coupled receptor</keyword>
<evidence type="ECO:0000313" key="11">
    <source>
        <dbReference type="EMBL" id="KAF5905137.1"/>
    </source>
</evidence>
<dbReference type="Gene3D" id="1.20.1070.10">
    <property type="entry name" value="Rhodopsin 7-helix transmembrane proteins"/>
    <property type="match status" value="2"/>
</dbReference>
<dbReference type="PANTHER" id="PTHR46048:SF7">
    <property type="entry name" value="12-(S)-HYDROXY-5,8,10,14-EICOSATETRAENOIC ACID RECEPTOR"/>
    <property type="match status" value="1"/>
</dbReference>
<dbReference type="PRINTS" id="PR00237">
    <property type="entry name" value="GPCRRHODOPSN"/>
</dbReference>
<feature type="transmembrane region" description="Helical" evidence="9">
    <location>
        <begin position="72"/>
        <end position="92"/>
    </location>
</feature>
<dbReference type="GO" id="GO:0016020">
    <property type="term" value="C:membrane"/>
    <property type="evidence" value="ECO:0007669"/>
    <property type="project" value="UniProtKB-SubCell"/>
</dbReference>
<evidence type="ECO:0000256" key="5">
    <source>
        <dbReference type="ARBA" id="ARBA00023136"/>
    </source>
</evidence>
<protein>
    <submittedName>
        <fullName evidence="11">Hydroxycarboxylic acid receptor 2-like</fullName>
    </submittedName>
</protein>
<feature type="transmembrane region" description="Helical" evidence="9">
    <location>
        <begin position="439"/>
        <end position="464"/>
    </location>
</feature>
<organism evidence="11 12">
    <name type="scientific">Clarias magur</name>
    <name type="common">Asian catfish</name>
    <name type="synonym">Macropteronotus magur</name>
    <dbReference type="NCBI Taxonomy" id="1594786"/>
    <lineage>
        <taxon>Eukaryota</taxon>
        <taxon>Metazoa</taxon>
        <taxon>Chordata</taxon>
        <taxon>Craniata</taxon>
        <taxon>Vertebrata</taxon>
        <taxon>Euteleostomi</taxon>
        <taxon>Actinopterygii</taxon>
        <taxon>Neopterygii</taxon>
        <taxon>Teleostei</taxon>
        <taxon>Ostariophysi</taxon>
        <taxon>Siluriformes</taxon>
        <taxon>Clariidae</taxon>
        <taxon>Clarias</taxon>
    </lineage>
</organism>
<evidence type="ECO:0000256" key="3">
    <source>
        <dbReference type="ARBA" id="ARBA00022989"/>
    </source>
</evidence>
<dbReference type="InterPro" id="IPR051893">
    <property type="entry name" value="HCARs"/>
</dbReference>
<feature type="transmembrane region" description="Helical" evidence="9">
    <location>
        <begin position="32"/>
        <end position="52"/>
    </location>
</feature>
<comment type="caution">
    <text evidence="11">The sequence shown here is derived from an EMBL/GenBank/DDBJ whole genome shotgun (WGS) entry which is preliminary data.</text>
</comment>
<name>A0A8J4UT13_CLAMG</name>
<evidence type="ECO:0000313" key="12">
    <source>
        <dbReference type="Proteomes" id="UP000727407"/>
    </source>
</evidence>
<feature type="domain" description="G-protein coupled receptors family 1 profile" evidence="10">
    <location>
        <begin position="247"/>
        <end position="466"/>
    </location>
</feature>
<gene>
    <name evidence="11" type="ORF">DAT39_005195</name>
</gene>
<evidence type="ECO:0000256" key="7">
    <source>
        <dbReference type="ARBA" id="ARBA00023224"/>
    </source>
</evidence>
<accession>A0A8J4UT13</accession>
<keyword evidence="7 8" id="KW-0807">Transducer</keyword>
<dbReference type="PROSITE" id="PS00237">
    <property type="entry name" value="G_PROTEIN_RECEP_F1_1"/>
    <property type="match status" value="2"/>
</dbReference>
<evidence type="ECO:0000256" key="4">
    <source>
        <dbReference type="ARBA" id="ARBA00023040"/>
    </source>
</evidence>
<dbReference type="InterPro" id="IPR017452">
    <property type="entry name" value="GPCR_Rhodpsn_7TM"/>
</dbReference>
<feature type="transmembrane region" description="Helical" evidence="9">
    <location>
        <begin position="6"/>
        <end position="25"/>
    </location>
</feature>
<keyword evidence="2 8" id="KW-0812">Transmembrane</keyword>
<keyword evidence="3 9" id="KW-1133">Transmembrane helix</keyword>
<comment type="similarity">
    <text evidence="8">Belongs to the G-protein coupled receptor 1 family.</text>
</comment>
<keyword evidence="6 8" id="KW-0675">Receptor</keyword>
<feature type="transmembrane region" description="Helical" evidence="9">
    <location>
        <begin position="164"/>
        <end position="184"/>
    </location>
</feature>
<keyword evidence="12" id="KW-1185">Reference proteome</keyword>
<dbReference type="GO" id="GO:0004930">
    <property type="term" value="F:G protein-coupled receptor activity"/>
    <property type="evidence" value="ECO:0007669"/>
    <property type="project" value="UniProtKB-KW"/>
</dbReference>
<reference evidence="11" key="1">
    <citation type="submission" date="2020-07" db="EMBL/GenBank/DDBJ databases">
        <title>Clarias magur genome sequencing, assembly and annotation.</title>
        <authorList>
            <person name="Kushwaha B."/>
            <person name="Kumar R."/>
            <person name="Das P."/>
            <person name="Joshi C.G."/>
            <person name="Kumar D."/>
            <person name="Nagpure N.S."/>
            <person name="Pandey M."/>
            <person name="Agarwal S."/>
            <person name="Srivastava S."/>
            <person name="Singh M."/>
            <person name="Sahoo L."/>
            <person name="Jayasankar P."/>
            <person name="Meher P.K."/>
            <person name="Koringa P.G."/>
            <person name="Iquebal M.A."/>
            <person name="Das S.P."/>
            <person name="Bit A."/>
            <person name="Patnaik S."/>
            <person name="Patel N."/>
            <person name="Shah T.M."/>
            <person name="Hinsu A."/>
            <person name="Jena J.K."/>
        </authorList>
    </citation>
    <scope>NUCLEOTIDE SEQUENCE</scope>
    <source>
        <strain evidence="11">CIFAMagur01</strain>
        <tissue evidence="11">Testis</tissue>
    </source>
</reference>
<dbReference type="AlphaFoldDB" id="A0A8J4UT13"/>
<dbReference type="PANTHER" id="PTHR46048">
    <property type="entry name" value="HYDROXYCARBOXYLIC ACID RECEPTOR 2"/>
    <property type="match status" value="1"/>
</dbReference>
<feature type="transmembrane region" description="Helical" evidence="9">
    <location>
        <begin position="205"/>
        <end position="229"/>
    </location>
</feature>
<evidence type="ECO:0000256" key="8">
    <source>
        <dbReference type="RuleBase" id="RU000688"/>
    </source>
</evidence>
<evidence type="ECO:0000256" key="2">
    <source>
        <dbReference type="ARBA" id="ARBA00022692"/>
    </source>
</evidence>
<dbReference type="SUPFAM" id="SSF81321">
    <property type="entry name" value="Family A G protein-coupled receptor-like"/>
    <property type="match status" value="2"/>
</dbReference>
<feature type="transmembrane region" description="Helical" evidence="9">
    <location>
        <begin position="112"/>
        <end position="132"/>
    </location>
</feature>
<feature type="transmembrane region" description="Helical" evidence="9">
    <location>
        <begin position="398"/>
        <end position="418"/>
    </location>
</feature>
<evidence type="ECO:0000256" key="6">
    <source>
        <dbReference type="ARBA" id="ARBA00023170"/>
    </source>
</evidence>